<proteinExistence type="predicted"/>
<comment type="caution">
    <text evidence="2">The sequence shown here is derived from an EMBL/GenBank/DDBJ whole genome shotgun (WGS) entry which is preliminary data.</text>
</comment>
<dbReference type="Proteomes" id="UP000248333">
    <property type="component" value="Unassembled WGS sequence"/>
</dbReference>
<feature type="compositionally biased region" description="Gly residues" evidence="1">
    <location>
        <begin position="274"/>
        <end position="293"/>
    </location>
</feature>
<organism evidence="2 3">
    <name type="scientific">Micromonospora arborensis</name>
    <dbReference type="NCBI Taxonomy" id="2116518"/>
    <lineage>
        <taxon>Bacteria</taxon>
        <taxon>Bacillati</taxon>
        <taxon>Actinomycetota</taxon>
        <taxon>Actinomycetes</taxon>
        <taxon>Micromonosporales</taxon>
        <taxon>Micromonosporaceae</taxon>
        <taxon>Micromonospora</taxon>
    </lineage>
</organism>
<dbReference type="EMBL" id="PYBV01000006">
    <property type="protein sequence ID" value="PYC74436.1"/>
    <property type="molecule type" value="Genomic_DNA"/>
</dbReference>
<reference evidence="2 3" key="1">
    <citation type="submission" date="2018-03" db="EMBL/GenBank/DDBJ databases">
        <title>Bioinformatic expansion and discovery of thiopeptide antibiotics.</title>
        <authorList>
            <person name="Schwalen C.J."/>
            <person name="Hudson G.A."/>
            <person name="Mitchell D.A."/>
        </authorList>
    </citation>
    <scope>NUCLEOTIDE SEQUENCE [LARGE SCALE GENOMIC DNA]</scope>
    <source>
        <strain evidence="2 3">NRRL 8041</strain>
    </source>
</reference>
<evidence type="ECO:0000313" key="3">
    <source>
        <dbReference type="Proteomes" id="UP000248333"/>
    </source>
</evidence>
<evidence type="ECO:0000256" key="1">
    <source>
        <dbReference type="SAM" id="MobiDB-lite"/>
    </source>
</evidence>
<sequence length="293" mass="30317">MIAAASVAALGVLSLAACGRSAPGVAAYVGDTAYSVERIDAIHAEAQAKYETTVRAAFQQQNGPSASPSPEMLQIGATKQDMLNLLVGIDLAKRIIAEKKIPVQDQLKAEELGESFGAPGTEYAKLAADWYDLFLSLQAGLPPAELTDDLRATIYDKLVEGKVAPPGWTAEQQREAFSDPAIAQQVAAVVALSAAFQEEVKREDVSLNPRYSTLEIPALLQVPNSGFGRYNLPYLDQDSTVTDISTPEPVPSATGSDAGPEAGPDAGPEAGPDAGPGTGPEAGPGPGTEGTAS</sequence>
<gene>
    <name evidence="2" type="ORF">C7C45_05650</name>
</gene>
<name>A0A318NZC7_9ACTN</name>
<evidence type="ECO:0000313" key="2">
    <source>
        <dbReference type="EMBL" id="PYC74436.1"/>
    </source>
</evidence>
<feature type="region of interest" description="Disordered" evidence="1">
    <location>
        <begin position="238"/>
        <end position="293"/>
    </location>
</feature>
<dbReference type="AlphaFoldDB" id="A0A318NZC7"/>
<accession>A0A318NZC7</accession>
<feature type="compositionally biased region" description="Low complexity" evidence="1">
    <location>
        <begin position="257"/>
        <end position="273"/>
    </location>
</feature>
<keyword evidence="3" id="KW-1185">Reference proteome</keyword>
<protein>
    <submittedName>
        <fullName evidence="2">Uncharacterized protein</fullName>
    </submittedName>
</protein>